<evidence type="ECO:0000259" key="1">
    <source>
        <dbReference type="PROSITE" id="PS51459"/>
    </source>
</evidence>
<reference evidence="2" key="1">
    <citation type="submission" date="2023-03" db="EMBL/GenBank/DDBJ databases">
        <title>MT1 and MT2 Draft Genomes of Novel Species.</title>
        <authorList>
            <person name="Venkateswaran K."/>
        </authorList>
    </citation>
    <scope>NUCLEOTIDE SEQUENCE</scope>
    <source>
        <strain evidence="2">F6_8S_P_1A</strain>
    </source>
</reference>
<comment type="caution">
    <text evidence="2">The sequence shown here is derived from an EMBL/GenBank/DDBJ whole genome shotgun (WGS) entry which is preliminary data.</text>
</comment>
<proteinExistence type="predicted"/>
<dbReference type="InterPro" id="IPR036597">
    <property type="entry name" value="Fido-like_dom_sf"/>
</dbReference>
<dbReference type="Gene3D" id="1.10.3290.10">
    <property type="entry name" value="Fido-like domain"/>
    <property type="match status" value="1"/>
</dbReference>
<accession>A0ABT8IZW0</accession>
<sequence length="392" mass="42537">MSTALTYETRRLPQRLEVEYASRRMQLRRREPYQAAIPASLASADFTFSGELLADCDDATRELVRFDGERSEFIAPFSAILLRTESASSSQIEQLTAGPRAIAEAVIGERAEGNARLVVSNVHAMEAALALADEISNASIIAMHTALLDESSPELTGGYRQEQVWIGGALPQTAAFAPPHHERVAAAMNDLILFMRRVDLPVLPQVAIAHAQFETIHPFPDGNGRTGRALAHSMLRHGDILRHLAVPVSAGLLTDIGRYFDALDAYRSGDAEPIVRVFADASLAAVANADQLADDLIGLRQAWQESLAPIRAGAVGRKLASLSLEYPVLNAVTAERLTGASRPAVVNGLETLVEYGILQRGNSAKRNRTWINPEVLDALTAFSDRTGRRVCD</sequence>
<dbReference type="InterPro" id="IPR040198">
    <property type="entry name" value="Fido_containing"/>
</dbReference>
<keyword evidence="3" id="KW-1185">Reference proteome</keyword>
<protein>
    <submittedName>
        <fullName evidence="2">Fic family protein</fullName>
    </submittedName>
</protein>
<dbReference type="InterPro" id="IPR003812">
    <property type="entry name" value="Fido"/>
</dbReference>
<dbReference type="Pfam" id="PF02661">
    <property type="entry name" value="Fic"/>
    <property type="match status" value="1"/>
</dbReference>
<feature type="domain" description="Fido" evidence="1">
    <location>
        <begin position="135"/>
        <end position="280"/>
    </location>
</feature>
<evidence type="ECO:0000313" key="2">
    <source>
        <dbReference type="EMBL" id="MDN4598361.1"/>
    </source>
</evidence>
<organism evidence="2 3">
    <name type="scientific">Leifsonia virtsii</name>
    <dbReference type="NCBI Taxonomy" id="3035915"/>
    <lineage>
        <taxon>Bacteria</taxon>
        <taxon>Bacillati</taxon>
        <taxon>Actinomycetota</taxon>
        <taxon>Actinomycetes</taxon>
        <taxon>Micrococcales</taxon>
        <taxon>Microbacteriaceae</taxon>
        <taxon>Leifsonia</taxon>
    </lineage>
</organism>
<dbReference type="SUPFAM" id="SSF140931">
    <property type="entry name" value="Fic-like"/>
    <property type="match status" value="1"/>
</dbReference>
<dbReference type="PANTHER" id="PTHR13504">
    <property type="entry name" value="FIDO DOMAIN-CONTAINING PROTEIN DDB_G0283145"/>
    <property type="match status" value="1"/>
</dbReference>
<dbReference type="EMBL" id="JAROCB010000004">
    <property type="protein sequence ID" value="MDN4598361.1"/>
    <property type="molecule type" value="Genomic_DNA"/>
</dbReference>
<dbReference type="PROSITE" id="PS51459">
    <property type="entry name" value="FIDO"/>
    <property type="match status" value="1"/>
</dbReference>
<dbReference type="PANTHER" id="PTHR13504:SF38">
    <property type="entry name" value="FIDO DOMAIN-CONTAINING PROTEIN"/>
    <property type="match status" value="1"/>
</dbReference>
<name>A0ABT8IZW0_9MICO</name>
<dbReference type="RefSeq" id="WP_301219709.1">
    <property type="nucleotide sequence ID" value="NZ_JAROCB010000004.1"/>
</dbReference>
<dbReference type="Proteomes" id="UP001174210">
    <property type="component" value="Unassembled WGS sequence"/>
</dbReference>
<evidence type="ECO:0000313" key="3">
    <source>
        <dbReference type="Proteomes" id="UP001174210"/>
    </source>
</evidence>
<gene>
    <name evidence="2" type="ORF">P5G59_14510</name>
</gene>